<name>A0A9D1DAJ8_9FIRM</name>
<reference evidence="1" key="2">
    <citation type="journal article" date="2021" name="PeerJ">
        <title>Extensive microbial diversity within the chicken gut microbiome revealed by metagenomics and culture.</title>
        <authorList>
            <person name="Gilroy R."/>
            <person name="Ravi A."/>
            <person name="Getino M."/>
            <person name="Pursley I."/>
            <person name="Horton D.L."/>
            <person name="Alikhan N.F."/>
            <person name="Baker D."/>
            <person name="Gharbi K."/>
            <person name="Hall N."/>
            <person name="Watson M."/>
            <person name="Adriaenssens E.M."/>
            <person name="Foster-Nyarko E."/>
            <person name="Jarju S."/>
            <person name="Secka A."/>
            <person name="Antonio M."/>
            <person name="Oren A."/>
            <person name="Chaudhuri R.R."/>
            <person name="La Ragione R."/>
            <person name="Hildebrand F."/>
            <person name="Pallen M.J."/>
        </authorList>
    </citation>
    <scope>NUCLEOTIDE SEQUENCE</scope>
    <source>
        <strain evidence="1">ChiW25-3613</strain>
    </source>
</reference>
<evidence type="ECO:0000313" key="2">
    <source>
        <dbReference type="Proteomes" id="UP000824179"/>
    </source>
</evidence>
<gene>
    <name evidence="1" type="ORF">IAB90_00930</name>
</gene>
<accession>A0A9D1DAJ8</accession>
<dbReference type="Proteomes" id="UP000824179">
    <property type="component" value="Unassembled WGS sequence"/>
</dbReference>
<reference evidence="1" key="1">
    <citation type="submission" date="2020-10" db="EMBL/GenBank/DDBJ databases">
        <authorList>
            <person name="Gilroy R."/>
        </authorList>
    </citation>
    <scope>NUCLEOTIDE SEQUENCE</scope>
    <source>
        <strain evidence="1">ChiW25-3613</strain>
    </source>
</reference>
<comment type="caution">
    <text evidence="1">The sequence shown here is derived from an EMBL/GenBank/DDBJ whole genome shotgun (WGS) entry which is preliminary data.</text>
</comment>
<evidence type="ECO:0000313" key="1">
    <source>
        <dbReference type="EMBL" id="HIR38926.1"/>
    </source>
</evidence>
<dbReference type="EMBL" id="DVHB01000019">
    <property type="protein sequence ID" value="HIR38926.1"/>
    <property type="molecule type" value="Genomic_DNA"/>
</dbReference>
<protein>
    <submittedName>
        <fullName evidence="1">Uncharacterized protein</fullName>
    </submittedName>
</protein>
<proteinExistence type="predicted"/>
<sequence length="76" mass="8786">MRKVIDGVVYDTLNSTVDKKFTYGAPGDPNGYEETLYITGDGKYFVYTYGGKNSKYPEEDIFPIERENVKNWMLSR</sequence>
<dbReference type="AlphaFoldDB" id="A0A9D1DAJ8"/>
<organism evidence="1 2">
    <name type="scientific">Candidatus Coproplasma stercoripullorum</name>
    <dbReference type="NCBI Taxonomy" id="2840751"/>
    <lineage>
        <taxon>Bacteria</taxon>
        <taxon>Bacillati</taxon>
        <taxon>Bacillota</taxon>
        <taxon>Clostridia</taxon>
        <taxon>Eubacteriales</taxon>
        <taxon>Candidatus Coproplasma</taxon>
    </lineage>
</organism>